<dbReference type="InterPro" id="IPR016163">
    <property type="entry name" value="Ald_DH_C"/>
</dbReference>
<organism evidence="6 7">
    <name type="scientific">Streptomyces guryensis</name>
    <dbReference type="NCBI Taxonomy" id="2886947"/>
    <lineage>
        <taxon>Bacteria</taxon>
        <taxon>Bacillati</taxon>
        <taxon>Actinomycetota</taxon>
        <taxon>Actinomycetes</taxon>
        <taxon>Kitasatosporales</taxon>
        <taxon>Streptomycetaceae</taxon>
        <taxon>Streptomyces</taxon>
    </lineage>
</organism>
<sequence>MTVGGKDVHTVDTFGVHNPATGRVFAQAPDCSPAQLDDAVQAAADAFPLWRDDMDARRSALLAAAARIEESAEELVTLLTLEQGKPLADARFEVMVTAMTLRGTAALDVPREVIRDDEERIEVLHQPMGVVAAITPWNVPLIQAAMKFAPALLAGNTVVLKPSPFTPLSSLALGVVLRDVLPPGVLNVISGRDPLGAQLAEHPLVRKVTFTGSVATGKHVAASAAPDLKRITLELGGNDAGILLDDVDLDAMAEKLFWGAFVNCGQICAAMKRLYVPRARYTEVVDALADRARSVQVGDGMLPGVQMGPLATAPQFARVQELVSDALAGGATAAAGGRRLDGDGYFFAPTILRDLEDGVRVVDEEQFGPVLPVIPYDDVEEAVARANGTHFGLDGSVWSADPERAAAVAARLECGTSWVNTHGMPAPGVSFSGHKWSGLGVANGLAGLLSYTETKVLHVVRGR</sequence>
<feature type="active site" evidence="3">
    <location>
        <position position="234"/>
    </location>
</feature>
<evidence type="ECO:0000259" key="5">
    <source>
        <dbReference type="Pfam" id="PF00171"/>
    </source>
</evidence>
<gene>
    <name evidence="6" type="ORF">LJ657_37900</name>
</gene>
<dbReference type="PANTHER" id="PTHR11699">
    <property type="entry name" value="ALDEHYDE DEHYDROGENASE-RELATED"/>
    <property type="match status" value="1"/>
</dbReference>
<evidence type="ECO:0000313" key="6">
    <source>
        <dbReference type="EMBL" id="MCD9879275.1"/>
    </source>
</evidence>
<dbReference type="InterPro" id="IPR029510">
    <property type="entry name" value="Ald_DH_CS_GLU"/>
</dbReference>
<evidence type="ECO:0000256" key="1">
    <source>
        <dbReference type="ARBA" id="ARBA00009986"/>
    </source>
</evidence>
<dbReference type="EMBL" id="JAJSBI010000027">
    <property type="protein sequence ID" value="MCD9879275.1"/>
    <property type="molecule type" value="Genomic_DNA"/>
</dbReference>
<dbReference type="InterPro" id="IPR044086">
    <property type="entry name" value="LUC3-like"/>
</dbReference>
<dbReference type="FunFam" id="3.40.605.10:FF:000007">
    <property type="entry name" value="NAD/NADP-dependent betaine aldehyde dehydrogenase"/>
    <property type="match status" value="1"/>
</dbReference>
<dbReference type="PROSITE" id="PS00070">
    <property type="entry name" value="ALDEHYDE_DEHYDR_CYS"/>
    <property type="match status" value="1"/>
</dbReference>
<dbReference type="InterPro" id="IPR015590">
    <property type="entry name" value="Aldehyde_DH_dom"/>
</dbReference>
<dbReference type="Pfam" id="PF00171">
    <property type="entry name" value="Aldedh"/>
    <property type="match status" value="1"/>
</dbReference>
<proteinExistence type="inferred from homology"/>
<feature type="domain" description="Aldehyde dehydrogenase" evidence="5">
    <location>
        <begin position="12"/>
        <end position="456"/>
    </location>
</feature>
<dbReference type="InterPro" id="IPR016162">
    <property type="entry name" value="Ald_DH_N"/>
</dbReference>
<keyword evidence="7" id="KW-1185">Reference proteome</keyword>
<name>A0A9Q3VXJ6_9ACTN</name>
<dbReference type="FunFam" id="3.40.309.10:FF:000009">
    <property type="entry name" value="Aldehyde dehydrogenase A"/>
    <property type="match status" value="1"/>
</dbReference>
<dbReference type="Gene3D" id="3.40.309.10">
    <property type="entry name" value="Aldehyde Dehydrogenase, Chain A, domain 2"/>
    <property type="match status" value="1"/>
</dbReference>
<accession>A0A9Q3VXJ6</accession>
<evidence type="ECO:0000256" key="3">
    <source>
        <dbReference type="PROSITE-ProRule" id="PRU10007"/>
    </source>
</evidence>
<dbReference type="SUPFAM" id="SSF53720">
    <property type="entry name" value="ALDH-like"/>
    <property type="match status" value="1"/>
</dbReference>
<dbReference type="InterPro" id="IPR016160">
    <property type="entry name" value="Ald_DH_CS_CYS"/>
</dbReference>
<dbReference type="PROSITE" id="PS00687">
    <property type="entry name" value="ALDEHYDE_DEHYDR_GLU"/>
    <property type="match status" value="1"/>
</dbReference>
<evidence type="ECO:0000256" key="2">
    <source>
        <dbReference type="ARBA" id="ARBA00023002"/>
    </source>
</evidence>
<keyword evidence="2 4" id="KW-0560">Oxidoreductase</keyword>
<dbReference type="GO" id="GO:0016620">
    <property type="term" value="F:oxidoreductase activity, acting on the aldehyde or oxo group of donors, NAD or NADP as acceptor"/>
    <property type="evidence" value="ECO:0007669"/>
    <property type="project" value="InterPro"/>
</dbReference>
<dbReference type="RefSeq" id="WP_232653929.1">
    <property type="nucleotide sequence ID" value="NZ_JAJSBI010000027.1"/>
</dbReference>
<dbReference type="CDD" id="cd07106">
    <property type="entry name" value="ALDH_AldA-AAD23400"/>
    <property type="match status" value="1"/>
</dbReference>
<comment type="similarity">
    <text evidence="1 4">Belongs to the aldehyde dehydrogenase family.</text>
</comment>
<reference evidence="6" key="1">
    <citation type="submission" date="2021-12" db="EMBL/GenBank/DDBJ databases">
        <authorList>
            <person name="Lee J.-H."/>
            <person name="Kim S.-B."/>
        </authorList>
    </citation>
    <scope>NUCLEOTIDE SEQUENCE</scope>
    <source>
        <strain evidence="6">NR30</strain>
    </source>
</reference>
<comment type="caution">
    <text evidence="6">The sequence shown here is derived from an EMBL/GenBank/DDBJ whole genome shotgun (WGS) entry which is preliminary data.</text>
</comment>
<dbReference type="Gene3D" id="3.40.605.10">
    <property type="entry name" value="Aldehyde Dehydrogenase, Chain A, domain 1"/>
    <property type="match status" value="1"/>
</dbReference>
<dbReference type="AlphaFoldDB" id="A0A9Q3VXJ6"/>
<evidence type="ECO:0000313" key="7">
    <source>
        <dbReference type="Proteomes" id="UP001108029"/>
    </source>
</evidence>
<dbReference type="Proteomes" id="UP001108029">
    <property type="component" value="Unassembled WGS sequence"/>
</dbReference>
<protein>
    <submittedName>
        <fullName evidence="6">Aldehyde dehydrogenase family protein</fullName>
    </submittedName>
</protein>
<evidence type="ECO:0000256" key="4">
    <source>
        <dbReference type="RuleBase" id="RU003345"/>
    </source>
</evidence>
<dbReference type="InterPro" id="IPR016161">
    <property type="entry name" value="Ald_DH/histidinol_DH"/>
</dbReference>